<dbReference type="GO" id="GO:0005576">
    <property type="term" value="C:extracellular region"/>
    <property type="evidence" value="ECO:0007669"/>
    <property type="project" value="UniProtKB-SubCell"/>
</dbReference>
<keyword evidence="8" id="KW-0732">Signal</keyword>
<comment type="similarity">
    <text evidence="2">Belongs to the FARP (FMRFamide related peptide) family.</text>
</comment>
<evidence type="ECO:0000313" key="9">
    <source>
        <dbReference type="EMBL" id="EYC13269.1"/>
    </source>
</evidence>
<evidence type="ECO:0000313" key="10">
    <source>
        <dbReference type="Proteomes" id="UP000024635"/>
    </source>
</evidence>
<dbReference type="GO" id="GO:0007218">
    <property type="term" value="P:neuropeptide signaling pathway"/>
    <property type="evidence" value="ECO:0007669"/>
    <property type="project" value="UniProtKB-KW"/>
</dbReference>
<keyword evidence="6" id="KW-0027">Amidation</keyword>
<feature type="signal peptide" evidence="8">
    <location>
        <begin position="1"/>
        <end position="20"/>
    </location>
</feature>
<keyword evidence="10" id="KW-1185">Reference proteome</keyword>
<keyword evidence="7" id="KW-0527">Neuropeptide</keyword>
<dbReference type="PANTHER" id="PTHR20986:SF22">
    <property type="entry name" value="FMRFAMIDE-RELATED PEPTIDES"/>
    <property type="match status" value="1"/>
</dbReference>
<gene>
    <name evidence="9" type="primary">Acey_s0044.g1071</name>
    <name evidence="9" type="synonym">Acey-nlp-13</name>
    <name evidence="9" type="ORF">Y032_0044g1071</name>
</gene>
<keyword evidence="5" id="KW-0677">Repeat</keyword>
<evidence type="ECO:0000256" key="7">
    <source>
        <dbReference type="ARBA" id="ARBA00023320"/>
    </source>
</evidence>
<name>A0A016UD57_9BILA</name>
<feature type="chain" id="PRO_5001489164" evidence="8">
    <location>
        <begin position="21"/>
        <end position="202"/>
    </location>
</feature>
<dbReference type="PANTHER" id="PTHR20986">
    <property type="entry name" value="FMRFAMIDE-RELATED PEPTIDES"/>
    <property type="match status" value="1"/>
</dbReference>
<evidence type="ECO:0000256" key="8">
    <source>
        <dbReference type="SAM" id="SignalP"/>
    </source>
</evidence>
<reference evidence="10" key="1">
    <citation type="journal article" date="2015" name="Nat. Genet.">
        <title>The genome and transcriptome of the zoonotic hookworm Ancylostoma ceylanicum identify infection-specific gene families.</title>
        <authorList>
            <person name="Schwarz E.M."/>
            <person name="Hu Y."/>
            <person name="Antoshechkin I."/>
            <person name="Miller M.M."/>
            <person name="Sternberg P.W."/>
            <person name="Aroian R.V."/>
        </authorList>
    </citation>
    <scope>NUCLEOTIDE SEQUENCE</scope>
    <source>
        <strain evidence="10">HY135</strain>
    </source>
</reference>
<accession>A0A016UD57</accession>
<sequence>MMTPPWSLVCLAVTITAVSSQYLSDGGENEKRNDFSRDIMHFGKRAVIGPGGRVLAFGSSDPGFERDMMSFGKRATGFEREMMSFGKRSPLNCLPRTKSITCVSNTSPVMRSVDIPGRLLSNHPYRVDEFSGQRTIESVQGDQKWNSMAIVDSRWSNPLYNFEREFLSFGKRGLSDFNREMMSFGKRDEFDRNIMSFGRRRR</sequence>
<dbReference type="InterPro" id="IPR051041">
    <property type="entry name" value="FMRFamide-related_np"/>
</dbReference>
<evidence type="ECO:0000256" key="4">
    <source>
        <dbReference type="ARBA" id="ARBA00022685"/>
    </source>
</evidence>
<dbReference type="STRING" id="53326.A0A016UD57"/>
<proteinExistence type="inferred from homology"/>
<organism evidence="9 10">
    <name type="scientific">Ancylostoma ceylanicum</name>
    <dbReference type="NCBI Taxonomy" id="53326"/>
    <lineage>
        <taxon>Eukaryota</taxon>
        <taxon>Metazoa</taxon>
        <taxon>Ecdysozoa</taxon>
        <taxon>Nematoda</taxon>
        <taxon>Chromadorea</taxon>
        <taxon>Rhabditida</taxon>
        <taxon>Rhabditina</taxon>
        <taxon>Rhabditomorpha</taxon>
        <taxon>Strongyloidea</taxon>
        <taxon>Ancylostomatidae</taxon>
        <taxon>Ancylostomatinae</taxon>
        <taxon>Ancylostoma</taxon>
    </lineage>
</organism>
<dbReference type="EMBL" id="JARK01001380">
    <property type="protein sequence ID" value="EYC13269.1"/>
    <property type="molecule type" value="Genomic_DNA"/>
</dbReference>
<comment type="caution">
    <text evidence="9">The sequence shown here is derived from an EMBL/GenBank/DDBJ whole genome shotgun (WGS) entry which is preliminary data.</text>
</comment>
<keyword evidence="3" id="KW-0964">Secreted</keyword>
<dbReference type="AlphaFoldDB" id="A0A016UD57"/>
<evidence type="ECO:0000256" key="1">
    <source>
        <dbReference type="ARBA" id="ARBA00004613"/>
    </source>
</evidence>
<keyword evidence="4" id="KW-0165">Cleavage on pair of basic residues</keyword>
<evidence type="ECO:0000256" key="5">
    <source>
        <dbReference type="ARBA" id="ARBA00022737"/>
    </source>
</evidence>
<protein>
    <submittedName>
        <fullName evidence="9">Uncharacterized protein</fullName>
    </submittedName>
</protein>
<evidence type="ECO:0000256" key="6">
    <source>
        <dbReference type="ARBA" id="ARBA00022815"/>
    </source>
</evidence>
<evidence type="ECO:0000256" key="3">
    <source>
        <dbReference type="ARBA" id="ARBA00022525"/>
    </source>
</evidence>
<evidence type="ECO:0000256" key="2">
    <source>
        <dbReference type="ARBA" id="ARBA00006356"/>
    </source>
</evidence>
<dbReference type="OrthoDB" id="5859181at2759"/>
<dbReference type="Proteomes" id="UP000024635">
    <property type="component" value="Unassembled WGS sequence"/>
</dbReference>
<comment type="subcellular location">
    <subcellularLocation>
        <location evidence="1">Secreted</location>
    </subcellularLocation>
</comment>